<dbReference type="EMBL" id="LT629740">
    <property type="protein sequence ID" value="SDS28561.1"/>
    <property type="molecule type" value="Genomic_DNA"/>
</dbReference>
<evidence type="ECO:0008006" key="3">
    <source>
        <dbReference type="Google" id="ProtNLM"/>
    </source>
</evidence>
<dbReference type="Proteomes" id="UP000199679">
    <property type="component" value="Chromosome I"/>
</dbReference>
<dbReference type="AlphaFoldDB" id="A0A1H1QYE1"/>
<name>A0A1H1QYE1_MUCMA</name>
<reference evidence="1 2" key="1">
    <citation type="submission" date="2016-10" db="EMBL/GenBank/DDBJ databases">
        <authorList>
            <person name="de Groot N.N."/>
        </authorList>
    </citation>
    <scope>NUCLEOTIDE SEQUENCE [LARGE SCALE GENOMIC DNA]</scope>
    <source>
        <strain evidence="1 2">MP1X4</strain>
    </source>
</reference>
<organism evidence="1 2">
    <name type="scientific">Mucilaginibacter mallensis</name>
    <dbReference type="NCBI Taxonomy" id="652787"/>
    <lineage>
        <taxon>Bacteria</taxon>
        <taxon>Pseudomonadati</taxon>
        <taxon>Bacteroidota</taxon>
        <taxon>Sphingobacteriia</taxon>
        <taxon>Sphingobacteriales</taxon>
        <taxon>Sphingobacteriaceae</taxon>
        <taxon>Mucilaginibacter</taxon>
    </lineage>
</organism>
<sequence length="532" mass="60881">MQKLYTTYFRKLLLLTGIILFTTQVSRSQATYLPYSYQFDQKFNAEVYSVNNSFHSALKPYIIDSILNKRYNTLMNLGVDSTHKSWVYRKLFNEHLFDERTKEYTFYADYLPDLQLGRDFTDKITTYLNTRGYQLGGTIGNKFSFYTSGYEDQGRFATYYQNYINKIGFIPGEAYDRDYSTKTTDDWSYVTAIISYTPIKELNITLGQDKTFIGDGYRSLLLSDNAATYPLLRATATVGHVQYMMMWTNMEDLYAPKYDDFGNNRRKWAMFHYLDWSVTNRFSLGFFNALIAAEANDKGERHGFDVNYINPLVFASSLGPKTPYSDNVLMGFTSKYKIFDKTAVYAQLLLDRFNETDAPKNTGGYQIGIRGADLFKVTNFNYLFEFNTVKPYTYSSPQVISNYTDYGQSLGDPLGSNFKELIGILSYSIGKFDFQGQVNYASYGLGANGINYGNDVTLAFPAVVQTGSTGQGLSTKLYYGEGLVSYLINPKYNLRIEAGALFRDQKNNLGSAKTTMLTFGLRSTFRDLYHDF</sequence>
<gene>
    <name evidence="1" type="ORF">SAMN05216490_0879</name>
</gene>
<protein>
    <recommendedName>
        <fullName evidence="3">Protein involved in gliding motility RemB</fullName>
    </recommendedName>
</protein>
<dbReference type="InterPro" id="IPR038636">
    <property type="entry name" value="Wzi_sf"/>
</dbReference>
<dbReference type="RefSeq" id="WP_232009392.1">
    <property type="nucleotide sequence ID" value="NZ_LT629740.1"/>
</dbReference>
<dbReference type="STRING" id="652787.SAMN05216490_0879"/>
<evidence type="ECO:0000313" key="1">
    <source>
        <dbReference type="EMBL" id="SDS28561.1"/>
    </source>
</evidence>
<evidence type="ECO:0000313" key="2">
    <source>
        <dbReference type="Proteomes" id="UP000199679"/>
    </source>
</evidence>
<proteinExistence type="predicted"/>
<dbReference type="Gene3D" id="2.40.160.130">
    <property type="entry name" value="Capsule assembly protein Wzi"/>
    <property type="match status" value="1"/>
</dbReference>
<accession>A0A1H1QYE1</accession>
<keyword evidence="2" id="KW-1185">Reference proteome</keyword>